<evidence type="ECO:0000313" key="2">
    <source>
        <dbReference type="EMBL" id="KWS05643.1"/>
    </source>
</evidence>
<keyword evidence="3" id="KW-1185">Reference proteome</keyword>
<reference evidence="2 3" key="1">
    <citation type="journal article" date="2014" name="Genome Announc.">
        <title>Draft Genome Sequence of Lysobacter capsici AZ78, a Bacterium Antagonistic to Plant-Pathogenic Oomycetes.</title>
        <authorList>
            <person name="Puopolo G."/>
            <person name="Sonego P."/>
            <person name="Engelen K."/>
            <person name="Pertot I."/>
        </authorList>
    </citation>
    <scope>NUCLEOTIDE SEQUENCE [LARGE SCALE GENOMIC DNA]</scope>
    <source>
        <strain evidence="2 3">AZ78</strain>
    </source>
</reference>
<organism evidence="2 3">
    <name type="scientific">Lysobacter capsici AZ78</name>
    <dbReference type="NCBI Taxonomy" id="1444315"/>
    <lineage>
        <taxon>Bacteria</taxon>
        <taxon>Pseudomonadati</taxon>
        <taxon>Pseudomonadota</taxon>
        <taxon>Gammaproteobacteria</taxon>
        <taxon>Lysobacterales</taxon>
        <taxon>Lysobacteraceae</taxon>
        <taxon>Lysobacter</taxon>
    </lineage>
</organism>
<dbReference type="InterPro" id="IPR027417">
    <property type="entry name" value="P-loop_NTPase"/>
</dbReference>
<comment type="caution">
    <text evidence="2">The sequence shown here is derived from an EMBL/GenBank/DDBJ whole genome shotgun (WGS) entry which is preliminary data.</text>
</comment>
<feature type="domain" description="NadR/Ttd14 AAA" evidence="1">
    <location>
        <begin position="2"/>
        <end position="150"/>
    </location>
</feature>
<dbReference type="Gene3D" id="3.40.50.300">
    <property type="entry name" value="P-loop containing nucleotide triphosphate hydrolases"/>
    <property type="match status" value="1"/>
</dbReference>
<dbReference type="AlphaFoldDB" id="A0A125MN69"/>
<gene>
    <name evidence="2" type="ORF">AZ78_3195</name>
</gene>
<evidence type="ECO:0000259" key="1">
    <source>
        <dbReference type="Pfam" id="PF13521"/>
    </source>
</evidence>
<evidence type="ECO:0000313" key="3">
    <source>
        <dbReference type="Proteomes" id="UP000023435"/>
    </source>
</evidence>
<proteinExistence type="predicted"/>
<dbReference type="Pfam" id="PF13521">
    <property type="entry name" value="AAA_28"/>
    <property type="match status" value="1"/>
</dbReference>
<dbReference type="Proteomes" id="UP000023435">
    <property type="component" value="Unassembled WGS sequence"/>
</dbReference>
<dbReference type="InterPro" id="IPR038727">
    <property type="entry name" value="NadR/Ttd14_AAA_dom"/>
</dbReference>
<accession>A0A125MN69</accession>
<protein>
    <recommendedName>
        <fullName evidence="1">NadR/Ttd14 AAA domain-containing protein</fullName>
    </recommendedName>
</protein>
<dbReference type="SUPFAM" id="SSF52540">
    <property type="entry name" value="P-loop containing nucleoside triphosphate hydrolases"/>
    <property type="match status" value="1"/>
</dbReference>
<sequence length="162" mass="18478">MNALGELGYCVVPEIALTIVQEQEQRGGNLYPWTDLQAFMEAVLVRNIQAYGSARAMRSPVFFDRGLPECLAHMRLLGLRIEPGLAAEAARRRYAGTVFVAEPWPDIYVCDRWRRAPFERAARSFEPTVAAYIEDGYRLRTIPQRSVRERLAFVLETVRADT</sequence>
<name>A0A125MN69_9GAMM</name>
<dbReference type="EMBL" id="JAJA02000001">
    <property type="protein sequence ID" value="KWS05643.1"/>
    <property type="molecule type" value="Genomic_DNA"/>
</dbReference>